<evidence type="ECO:0000313" key="1">
    <source>
        <dbReference type="EMBL" id="KIW29406.1"/>
    </source>
</evidence>
<reference evidence="1 2" key="1">
    <citation type="submission" date="2015-01" db="EMBL/GenBank/DDBJ databases">
        <title>The Genome Sequence of Cladophialophora immunda CBS83496.</title>
        <authorList>
            <consortium name="The Broad Institute Genomics Platform"/>
            <person name="Cuomo C."/>
            <person name="de Hoog S."/>
            <person name="Gorbushina A."/>
            <person name="Stielow B."/>
            <person name="Teixiera M."/>
            <person name="Abouelleil A."/>
            <person name="Chapman S.B."/>
            <person name="Priest M."/>
            <person name="Young S.K."/>
            <person name="Wortman J."/>
            <person name="Nusbaum C."/>
            <person name="Birren B."/>
        </authorList>
    </citation>
    <scope>NUCLEOTIDE SEQUENCE [LARGE SCALE GENOMIC DNA]</scope>
    <source>
        <strain evidence="1 2">CBS 83496</strain>
    </source>
</reference>
<accession>A0A0D1ZN81</accession>
<dbReference type="EMBL" id="KN847042">
    <property type="protein sequence ID" value="KIW29406.1"/>
    <property type="molecule type" value="Genomic_DNA"/>
</dbReference>
<evidence type="ECO:0000313" key="2">
    <source>
        <dbReference type="Proteomes" id="UP000054466"/>
    </source>
</evidence>
<gene>
    <name evidence="1" type="ORF">PV07_05222</name>
</gene>
<keyword evidence="2" id="KW-1185">Reference proteome</keyword>
<organism evidence="1 2">
    <name type="scientific">Cladophialophora immunda</name>
    <dbReference type="NCBI Taxonomy" id="569365"/>
    <lineage>
        <taxon>Eukaryota</taxon>
        <taxon>Fungi</taxon>
        <taxon>Dikarya</taxon>
        <taxon>Ascomycota</taxon>
        <taxon>Pezizomycotina</taxon>
        <taxon>Eurotiomycetes</taxon>
        <taxon>Chaetothyriomycetidae</taxon>
        <taxon>Chaetothyriales</taxon>
        <taxon>Herpotrichiellaceae</taxon>
        <taxon>Cladophialophora</taxon>
    </lineage>
</organism>
<dbReference type="AlphaFoldDB" id="A0A0D1ZN81"/>
<dbReference type="OrthoDB" id="3364175at2759"/>
<dbReference type="RefSeq" id="XP_016249622.1">
    <property type="nucleotide sequence ID" value="XM_016392103.1"/>
</dbReference>
<dbReference type="VEuPathDB" id="FungiDB:PV07_05222"/>
<proteinExistence type="predicted"/>
<protein>
    <submittedName>
        <fullName evidence="1">Uncharacterized protein</fullName>
    </submittedName>
</protein>
<sequence length="126" mass="14296">MRKMERGSNMVFFGERGLVEGYSVLGEVGVTDEAHLLVYLMDAPLSSRKPGPDAWQIKWSDNSRGGESFLEMHEPFFFFCFPKRSSTSETASLFYSIRVCRGPTYVLGQRKREPDRTASGYSHSDP</sequence>
<dbReference type="HOGENOM" id="CLU_1981419_0_0_1"/>
<dbReference type="GeneID" id="27344416"/>
<dbReference type="Proteomes" id="UP000054466">
    <property type="component" value="Unassembled WGS sequence"/>
</dbReference>
<name>A0A0D1ZN81_9EURO</name>